<evidence type="ECO:0000313" key="4">
    <source>
        <dbReference type="Proteomes" id="UP001501508"/>
    </source>
</evidence>
<name>A0ABP8LN35_9BACT</name>
<dbReference type="InterPro" id="IPR026876">
    <property type="entry name" value="Fn3_assoc_repeat"/>
</dbReference>
<keyword evidence="4" id="KW-1185">Reference proteome</keyword>
<dbReference type="InterPro" id="IPR036909">
    <property type="entry name" value="Cyt_c-like_dom_sf"/>
</dbReference>
<keyword evidence="1" id="KW-0812">Transmembrane</keyword>
<organism evidence="3 4">
    <name type="scientific">Ravibacter arvi</name>
    <dbReference type="NCBI Taxonomy" id="2051041"/>
    <lineage>
        <taxon>Bacteria</taxon>
        <taxon>Pseudomonadati</taxon>
        <taxon>Bacteroidota</taxon>
        <taxon>Cytophagia</taxon>
        <taxon>Cytophagales</taxon>
        <taxon>Spirosomataceae</taxon>
        <taxon>Ravibacter</taxon>
    </lineage>
</organism>
<evidence type="ECO:0000313" key="3">
    <source>
        <dbReference type="EMBL" id="GAA4432148.1"/>
    </source>
</evidence>
<reference evidence="4" key="1">
    <citation type="journal article" date="2019" name="Int. J. Syst. Evol. Microbiol.">
        <title>The Global Catalogue of Microorganisms (GCM) 10K type strain sequencing project: providing services to taxonomists for standard genome sequencing and annotation.</title>
        <authorList>
            <consortium name="The Broad Institute Genomics Platform"/>
            <consortium name="The Broad Institute Genome Sequencing Center for Infectious Disease"/>
            <person name="Wu L."/>
            <person name="Ma J."/>
        </authorList>
    </citation>
    <scope>NUCLEOTIDE SEQUENCE [LARGE SCALE GENOMIC DNA]</scope>
    <source>
        <strain evidence="4">JCM 31920</strain>
    </source>
</reference>
<dbReference type="PANTHER" id="PTHR35889:SF3">
    <property type="entry name" value="F-BOX DOMAIN-CONTAINING PROTEIN"/>
    <property type="match status" value="1"/>
</dbReference>
<proteinExistence type="predicted"/>
<feature type="transmembrane region" description="Helical" evidence="1">
    <location>
        <begin position="69"/>
        <end position="91"/>
    </location>
</feature>
<dbReference type="Gene3D" id="3.80.10.10">
    <property type="entry name" value="Ribonuclease Inhibitor"/>
    <property type="match status" value="1"/>
</dbReference>
<evidence type="ECO:0000259" key="2">
    <source>
        <dbReference type="Pfam" id="PF07635"/>
    </source>
</evidence>
<dbReference type="EMBL" id="BAABEY010000002">
    <property type="protein sequence ID" value="GAA4432148.1"/>
    <property type="molecule type" value="Genomic_DNA"/>
</dbReference>
<protein>
    <submittedName>
        <fullName evidence="3">Chitobiase/beta-hexosaminidase C-terminal domain-containing protein</fullName>
    </submittedName>
</protein>
<feature type="transmembrane region" description="Helical" evidence="1">
    <location>
        <begin position="38"/>
        <end position="57"/>
    </location>
</feature>
<evidence type="ECO:0000256" key="1">
    <source>
        <dbReference type="SAM" id="Phobius"/>
    </source>
</evidence>
<dbReference type="InterPro" id="IPR011429">
    <property type="entry name" value="Cyt_c_Planctomycete-type"/>
</dbReference>
<sequence>MLYNTAFFLNGLLVFFLVFEDRLVTPGWMYLVGRFHPLVLHFPLVVLLLFAGWVIVVEKPGSNRWHAGLADTLLLTGTLTAAVAALSGFVLSQEDGYEADAIFFHKWLGIGVSLGSLAWYAIPVRRTPWNFSAKAVAVVFILVTMAAGHLGGNLTHGNDFLIPAAGEKARVALEDAQVYRDLVQPVLQQKCYPCHNADKAKGGLQMHTRELLAKGGENGIPWDTTQADLGLLLRRVHLPANDKKHMPPRGKAQLTEDEVVLLTAWIKSGSGFDGKVSELPRESPLYSYAQAVLRTGSAEDMYAFKAADASRVAALNTNYRIVKPLAPESPALVVNFYNRAAFKNSDISDLLPVGDQVISMDLSKMPVGDEDLKTIARFSRLRKLLLNFTDIKGNTLSELKKLPFLKELALSGTAVTATHLKTLEEIPSLRDVYLWSTPLSADEFAHLKKSKKIRYESGFRSDTVVIALNAPTVENQEQILTGGTRIRLSHRIPGAEIRYNLDGTVPDSAVSAVYSGPIAISQNTKLVARAFRAGWLGSAPVERFFIKANYRADSVHLISPPDAKFKGKGGKTLSDGIRSITLPNSGDWLGYRDTDFQSDLFFRKPVKVSSVTLSMLQNLNRFIFPPARLEVWGGANPDSLALLKVIRPAMPKKMVPGNEDFLLEAGFEPRLLGCIRVIAKPVGKLPAWHPKKGEKGWVFVDEVIIN</sequence>
<feature type="transmembrane region" description="Helical" evidence="1">
    <location>
        <begin position="134"/>
        <end position="152"/>
    </location>
</feature>
<feature type="transmembrane region" description="Helical" evidence="1">
    <location>
        <begin position="103"/>
        <end position="122"/>
    </location>
</feature>
<gene>
    <name evidence="3" type="ORF">GCM10023091_03760</name>
</gene>
<dbReference type="InterPro" id="IPR032675">
    <property type="entry name" value="LRR_dom_sf"/>
</dbReference>
<accession>A0ABP8LN35</accession>
<dbReference type="SUPFAM" id="SSF46626">
    <property type="entry name" value="Cytochrome c"/>
    <property type="match status" value="1"/>
</dbReference>
<keyword evidence="1" id="KW-0472">Membrane</keyword>
<dbReference type="Pfam" id="PF13287">
    <property type="entry name" value="Fn3_assoc"/>
    <property type="match status" value="1"/>
</dbReference>
<dbReference type="Pfam" id="PF07635">
    <property type="entry name" value="PSCyt1"/>
    <property type="match status" value="1"/>
</dbReference>
<feature type="domain" description="Cytochrome C Planctomycete-type" evidence="2">
    <location>
        <begin position="191"/>
        <end position="250"/>
    </location>
</feature>
<dbReference type="PANTHER" id="PTHR35889">
    <property type="entry name" value="CYCLOINULO-OLIGOSACCHARIDE FRUCTANOTRANSFERASE-RELATED"/>
    <property type="match status" value="1"/>
</dbReference>
<dbReference type="SUPFAM" id="SSF52047">
    <property type="entry name" value="RNI-like"/>
    <property type="match status" value="1"/>
</dbReference>
<keyword evidence="1" id="KW-1133">Transmembrane helix</keyword>
<comment type="caution">
    <text evidence="3">The sequence shown here is derived from an EMBL/GenBank/DDBJ whole genome shotgun (WGS) entry which is preliminary data.</text>
</comment>
<dbReference type="Proteomes" id="UP001501508">
    <property type="component" value="Unassembled WGS sequence"/>
</dbReference>